<keyword evidence="2" id="KW-1185">Reference proteome</keyword>
<dbReference type="InParanoid" id="A0A317XW68"/>
<organism evidence="1 2">
    <name type="scientific">Testicularia cyperi</name>
    <dbReference type="NCBI Taxonomy" id="1882483"/>
    <lineage>
        <taxon>Eukaryota</taxon>
        <taxon>Fungi</taxon>
        <taxon>Dikarya</taxon>
        <taxon>Basidiomycota</taxon>
        <taxon>Ustilaginomycotina</taxon>
        <taxon>Ustilaginomycetes</taxon>
        <taxon>Ustilaginales</taxon>
        <taxon>Anthracoideaceae</taxon>
        <taxon>Testicularia</taxon>
    </lineage>
</organism>
<protein>
    <submittedName>
        <fullName evidence="1">Uncharacterized protein</fullName>
    </submittedName>
</protein>
<sequence length="263" mass="28764">MNASHRMVCELSCSWLLVPTLDGKLSAALQPDRSAWSLLHEAHKADGCRQPGEMAAVTWTTEFGRRPNVRLSLVSELLHLTVQARWTPWTSAPWHISASPLKSIASSRLALTGRAMVTPPIPPWSSLADCLETHTHHATRHPVALRLPHEMVYAHCTKIDTGGLLDTLSIGQPHPPASIAPAVRSGFSFSVRLVGAQVHSCSACILCLCFMIRHFDWPLQGDRTMRQCGKSLSLTLAAHAAPQSKFLAPRSSDTPLQNTTTPR</sequence>
<evidence type="ECO:0000313" key="2">
    <source>
        <dbReference type="Proteomes" id="UP000246740"/>
    </source>
</evidence>
<gene>
    <name evidence="1" type="ORF">BCV70DRAFT_204789</name>
</gene>
<accession>A0A317XW68</accession>
<name>A0A317XW68_9BASI</name>
<dbReference type="AlphaFoldDB" id="A0A317XW68"/>
<dbReference type="EMBL" id="KZ819189">
    <property type="protein sequence ID" value="PWZ02073.1"/>
    <property type="molecule type" value="Genomic_DNA"/>
</dbReference>
<reference evidence="1 2" key="1">
    <citation type="journal article" date="2018" name="Mol. Biol. Evol.">
        <title>Broad Genomic Sampling Reveals a Smut Pathogenic Ancestry of the Fungal Clade Ustilaginomycotina.</title>
        <authorList>
            <person name="Kijpornyongpan T."/>
            <person name="Mondo S.J."/>
            <person name="Barry K."/>
            <person name="Sandor L."/>
            <person name="Lee J."/>
            <person name="Lipzen A."/>
            <person name="Pangilinan J."/>
            <person name="LaButti K."/>
            <person name="Hainaut M."/>
            <person name="Henrissat B."/>
            <person name="Grigoriev I.V."/>
            <person name="Spatafora J.W."/>
            <person name="Aime M.C."/>
        </authorList>
    </citation>
    <scope>NUCLEOTIDE SEQUENCE [LARGE SCALE GENOMIC DNA]</scope>
    <source>
        <strain evidence="1 2">MCA 3645</strain>
    </source>
</reference>
<dbReference type="Proteomes" id="UP000246740">
    <property type="component" value="Unassembled WGS sequence"/>
</dbReference>
<evidence type="ECO:0000313" key="1">
    <source>
        <dbReference type="EMBL" id="PWZ02073.1"/>
    </source>
</evidence>
<proteinExistence type="predicted"/>